<dbReference type="Proteomes" id="UP000563906">
    <property type="component" value="Unassembled WGS sequence"/>
</dbReference>
<dbReference type="InterPro" id="IPR010559">
    <property type="entry name" value="Sig_transdc_His_kin_internal"/>
</dbReference>
<feature type="transmembrane region" description="Helical" evidence="1">
    <location>
        <begin position="39"/>
        <end position="60"/>
    </location>
</feature>
<reference evidence="4 5" key="1">
    <citation type="submission" date="2020-07" db="EMBL/GenBank/DDBJ databases">
        <title>Bacterium isolated from marine sediment.</title>
        <authorList>
            <person name="Shang D."/>
            <person name="Du Z.-J."/>
        </authorList>
    </citation>
    <scope>NUCLEOTIDE SEQUENCE [LARGE SCALE GENOMIC DNA]</scope>
    <source>
        <strain evidence="4 5">S7007</strain>
    </source>
</reference>
<dbReference type="Pfam" id="PF13239">
    <property type="entry name" value="2TM"/>
    <property type="match status" value="1"/>
</dbReference>
<feature type="domain" description="2TM" evidence="3">
    <location>
        <begin position="367"/>
        <end position="445"/>
    </location>
</feature>
<dbReference type="RefSeq" id="WP_182125114.1">
    <property type="nucleotide sequence ID" value="NZ_JACGLS010000003.1"/>
</dbReference>
<evidence type="ECO:0000256" key="1">
    <source>
        <dbReference type="SAM" id="Phobius"/>
    </source>
</evidence>
<dbReference type="GO" id="GO:0000155">
    <property type="term" value="F:phosphorelay sensor kinase activity"/>
    <property type="evidence" value="ECO:0007669"/>
    <property type="project" value="InterPro"/>
</dbReference>
<evidence type="ECO:0000313" key="4">
    <source>
        <dbReference type="EMBL" id="MBA6156614.1"/>
    </source>
</evidence>
<feature type="transmembrane region" description="Helical" evidence="1">
    <location>
        <begin position="378"/>
        <end position="397"/>
    </location>
</feature>
<dbReference type="InterPro" id="IPR050640">
    <property type="entry name" value="Bact_2-comp_sensor_kinase"/>
</dbReference>
<dbReference type="Gene3D" id="3.30.565.10">
    <property type="entry name" value="Histidine kinase-like ATPase, C-terminal domain"/>
    <property type="match status" value="1"/>
</dbReference>
<dbReference type="PANTHER" id="PTHR34220">
    <property type="entry name" value="SENSOR HISTIDINE KINASE YPDA"/>
    <property type="match status" value="1"/>
</dbReference>
<name>A0A839AR46_9FLAO</name>
<keyword evidence="5" id="KW-1185">Reference proteome</keyword>
<feature type="transmembrane region" description="Helical" evidence="1">
    <location>
        <begin position="403"/>
        <end position="422"/>
    </location>
</feature>
<feature type="transmembrane region" description="Helical" evidence="1">
    <location>
        <begin position="81"/>
        <end position="101"/>
    </location>
</feature>
<dbReference type="PANTHER" id="PTHR34220:SF7">
    <property type="entry name" value="SENSOR HISTIDINE KINASE YPDA"/>
    <property type="match status" value="1"/>
</dbReference>
<dbReference type="Pfam" id="PF06580">
    <property type="entry name" value="His_kinase"/>
    <property type="match status" value="1"/>
</dbReference>
<keyword evidence="1" id="KW-0812">Transmembrane</keyword>
<dbReference type="GO" id="GO:0016020">
    <property type="term" value="C:membrane"/>
    <property type="evidence" value="ECO:0007669"/>
    <property type="project" value="InterPro"/>
</dbReference>
<feature type="transmembrane region" description="Helical" evidence="1">
    <location>
        <begin position="121"/>
        <end position="140"/>
    </location>
</feature>
<accession>A0A839AR46</accession>
<proteinExistence type="predicted"/>
<dbReference type="InterPro" id="IPR025698">
    <property type="entry name" value="2TM_dom"/>
</dbReference>
<dbReference type="EMBL" id="JACGLS010000003">
    <property type="protein sequence ID" value="MBA6156614.1"/>
    <property type="molecule type" value="Genomic_DNA"/>
</dbReference>
<feature type="transmembrane region" description="Helical" evidence="1">
    <location>
        <begin position="16"/>
        <end position="33"/>
    </location>
</feature>
<organism evidence="4 5">
    <name type="scientific">Tenacibaculum pelagium</name>
    <dbReference type="NCBI Taxonomy" id="2759527"/>
    <lineage>
        <taxon>Bacteria</taxon>
        <taxon>Pseudomonadati</taxon>
        <taxon>Bacteroidota</taxon>
        <taxon>Flavobacteriia</taxon>
        <taxon>Flavobacteriales</taxon>
        <taxon>Flavobacteriaceae</taxon>
        <taxon>Tenacibaculum</taxon>
    </lineage>
</organism>
<sequence length="453" mass="52360">MKSPVESTFKSLKKDILICLKLTIIFGIFFTIINQQFTLKGAGLVFLISAMYSFTLGLGNGMINDYLNTKWDWVEETNQRVWAGVISTIVYTVIAVLAIHYVQYIILFGNDPSVFFTRNLVFAHLLGIIISLGIAAFFHAKGFMMNWKASVKQETTQHEIVAKTETAKFETLKSQIDPHFLFNSLNVLTSLIGENPSLAEKFTTKLSKIYRYVLEQRNKELIPLEEELKFARTYMELLQMRFEDAVKFNIPVEVSNSDLKIVPLSLQLLLENAVKHNVVSSTKPLEINIFEEDGFLQIQNNINPKETIGKSTKVGLRNIADRYGLITNRNVEITNNNKTFTVSLPLLTKTNNMSFNTDNLENSKYVKAVERVEKLKEFYQNLVAYCMVIPFLIFINLKFSPQFHWFWFPIFGWGIGLVFHYLETNNYNLFLGKNWEEKKIKQMMEEDNKKGYN</sequence>
<dbReference type="AlphaFoldDB" id="A0A839AR46"/>
<evidence type="ECO:0000313" key="5">
    <source>
        <dbReference type="Proteomes" id="UP000563906"/>
    </source>
</evidence>
<keyword evidence="1" id="KW-1133">Transmembrane helix</keyword>
<comment type="caution">
    <text evidence="4">The sequence shown here is derived from an EMBL/GenBank/DDBJ whole genome shotgun (WGS) entry which is preliminary data.</text>
</comment>
<feature type="domain" description="Signal transduction histidine kinase internal region" evidence="2">
    <location>
        <begin position="167"/>
        <end position="245"/>
    </location>
</feature>
<dbReference type="InterPro" id="IPR036890">
    <property type="entry name" value="HATPase_C_sf"/>
</dbReference>
<keyword evidence="1" id="KW-0472">Membrane</keyword>
<gene>
    <name evidence="4" type="ORF">H3Z83_08825</name>
</gene>
<evidence type="ECO:0000259" key="3">
    <source>
        <dbReference type="Pfam" id="PF13239"/>
    </source>
</evidence>
<evidence type="ECO:0000259" key="2">
    <source>
        <dbReference type="Pfam" id="PF06580"/>
    </source>
</evidence>
<protein>
    <submittedName>
        <fullName evidence="4">2TM domain-containing protein</fullName>
    </submittedName>
</protein>